<protein>
    <submittedName>
        <fullName evidence="2">Uncharacterized protein</fullName>
    </submittedName>
</protein>
<sequence length="95" mass="11277">MGKRRYFYSAFKNFYRNGACTQDNGRLIVYPTSRKIPDDKKKNYTYISVTKCYRNKNLKKLTEKKKNPSPAPRNTMGSLEENEIQKEGKKRKTSW</sequence>
<gene>
    <name evidence="2" type="ORF">TNCT_138601</name>
</gene>
<comment type="caution">
    <text evidence="2">The sequence shown here is derived from an EMBL/GenBank/DDBJ whole genome shotgun (WGS) entry which is preliminary data.</text>
</comment>
<dbReference type="AlphaFoldDB" id="A0A8X6ISM9"/>
<proteinExistence type="predicted"/>
<organism evidence="2 3">
    <name type="scientific">Trichonephila clavata</name>
    <name type="common">Joro spider</name>
    <name type="synonym">Nephila clavata</name>
    <dbReference type="NCBI Taxonomy" id="2740835"/>
    <lineage>
        <taxon>Eukaryota</taxon>
        <taxon>Metazoa</taxon>
        <taxon>Ecdysozoa</taxon>
        <taxon>Arthropoda</taxon>
        <taxon>Chelicerata</taxon>
        <taxon>Arachnida</taxon>
        <taxon>Araneae</taxon>
        <taxon>Araneomorphae</taxon>
        <taxon>Entelegynae</taxon>
        <taxon>Araneoidea</taxon>
        <taxon>Nephilidae</taxon>
        <taxon>Trichonephila</taxon>
    </lineage>
</organism>
<name>A0A8X6ISM9_TRICU</name>
<evidence type="ECO:0000313" key="2">
    <source>
        <dbReference type="EMBL" id="GFR10350.1"/>
    </source>
</evidence>
<dbReference type="EMBL" id="BMAO01016681">
    <property type="protein sequence ID" value="GFR10350.1"/>
    <property type="molecule type" value="Genomic_DNA"/>
</dbReference>
<evidence type="ECO:0000256" key="1">
    <source>
        <dbReference type="SAM" id="MobiDB-lite"/>
    </source>
</evidence>
<dbReference type="Proteomes" id="UP000887116">
    <property type="component" value="Unassembled WGS sequence"/>
</dbReference>
<reference evidence="2" key="1">
    <citation type="submission" date="2020-07" db="EMBL/GenBank/DDBJ databases">
        <title>Multicomponent nature underlies the extraordinary mechanical properties of spider dragline silk.</title>
        <authorList>
            <person name="Kono N."/>
            <person name="Nakamura H."/>
            <person name="Mori M."/>
            <person name="Yoshida Y."/>
            <person name="Ohtoshi R."/>
            <person name="Malay A.D."/>
            <person name="Moran D.A.P."/>
            <person name="Tomita M."/>
            <person name="Numata K."/>
            <person name="Arakawa K."/>
        </authorList>
    </citation>
    <scope>NUCLEOTIDE SEQUENCE</scope>
</reference>
<keyword evidence="3" id="KW-1185">Reference proteome</keyword>
<feature type="region of interest" description="Disordered" evidence="1">
    <location>
        <begin position="58"/>
        <end position="95"/>
    </location>
</feature>
<evidence type="ECO:0000313" key="3">
    <source>
        <dbReference type="Proteomes" id="UP000887116"/>
    </source>
</evidence>
<accession>A0A8X6ISM9</accession>